<evidence type="ECO:0000259" key="2">
    <source>
        <dbReference type="PROSITE" id="PS50263"/>
    </source>
</evidence>
<dbReference type="SUPFAM" id="SSF56317">
    <property type="entry name" value="Carbon-nitrogen hydrolase"/>
    <property type="match status" value="1"/>
</dbReference>
<keyword evidence="1 3" id="KW-0378">Hydrolase</keyword>
<keyword evidence="4" id="KW-1185">Reference proteome</keyword>
<dbReference type="Proteomes" id="UP000320735">
    <property type="component" value="Unassembled WGS sequence"/>
</dbReference>
<sequence length="288" mass="31557">MKRVFIVFGLTVAASIILGPVALKIVHAEPAKQLRVATAQLPVTRDVSANAAAIHRALDIAIDEGAEILLTPEGSLSGYTPKFDQVAVDEQLEKILKRTREAKIALALGTCFVEPDDHKVYNEIRFYDEHGKLLGFHTKTLLCSSLTKPYKGEINDYGTRPLRTFEIKGVRVGGLICNDMWGNPQCTSMPDPHLSQKLSEKGAEIIFVAINGGRDGKSWSKEVYWPYHENNMRMRASAGKVWVVSADNCAPTTIPCSAPSGVIQPDGNWAAQAKNIGEQVVVYTINLN</sequence>
<evidence type="ECO:0000256" key="1">
    <source>
        <dbReference type="ARBA" id="ARBA00022801"/>
    </source>
</evidence>
<dbReference type="RefSeq" id="WP_146372437.1">
    <property type="nucleotide sequence ID" value="NZ_SJPP01000002.1"/>
</dbReference>
<name>A0A5C6B960_9PLAN</name>
<dbReference type="Gene3D" id="3.60.110.10">
    <property type="entry name" value="Carbon-nitrogen hydrolase"/>
    <property type="match status" value="1"/>
</dbReference>
<dbReference type="CDD" id="cd07197">
    <property type="entry name" value="nitrilase"/>
    <property type="match status" value="1"/>
</dbReference>
<feature type="domain" description="CN hydrolase" evidence="2">
    <location>
        <begin position="34"/>
        <end position="287"/>
    </location>
</feature>
<evidence type="ECO:0000313" key="3">
    <source>
        <dbReference type="EMBL" id="TWU08613.1"/>
    </source>
</evidence>
<organism evidence="3 4">
    <name type="scientific">Symmachiella macrocystis</name>
    <dbReference type="NCBI Taxonomy" id="2527985"/>
    <lineage>
        <taxon>Bacteria</taxon>
        <taxon>Pseudomonadati</taxon>
        <taxon>Planctomycetota</taxon>
        <taxon>Planctomycetia</taxon>
        <taxon>Planctomycetales</taxon>
        <taxon>Planctomycetaceae</taxon>
        <taxon>Symmachiella</taxon>
    </lineage>
</organism>
<dbReference type="InterPro" id="IPR003010">
    <property type="entry name" value="C-N_Hydrolase"/>
</dbReference>
<dbReference type="EMBL" id="SJPP01000002">
    <property type="protein sequence ID" value="TWU08613.1"/>
    <property type="molecule type" value="Genomic_DNA"/>
</dbReference>
<proteinExistence type="predicted"/>
<dbReference type="Pfam" id="PF00795">
    <property type="entry name" value="CN_hydrolase"/>
    <property type="match status" value="1"/>
</dbReference>
<dbReference type="InterPro" id="IPR036526">
    <property type="entry name" value="C-N_Hydrolase_sf"/>
</dbReference>
<accession>A0A5C6B960</accession>
<comment type="caution">
    <text evidence="3">The sequence shown here is derived from an EMBL/GenBank/DDBJ whole genome shotgun (WGS) entry which is preliminary data.</text>
</comment>
<gene>
    <name evidence="3" type="ORF">CA54_38470</name>
</gene>
<reference evidence="3 4" key="1">
    <citation type="submission" date="2019-02" db="EMBL/GenBank/DDBJ databases">
        <title>Deep-cultivation of Planctomycetes and their phenomic and genomic characterization uncovers novel biology.</title>
        <authorList>
            <person name="Wiegand S."/>
            <person name="Jogler M."/>
            <person name="Boedeker C."/>
            <person name="Pinto D."/>
            <person name="Vollmers J."/>
            <person name="Rivas-Marin E."/>
            <person name="Kohn T."/>
            <person name="Peeters S.H."/>
            <person name="Heuer A."/>
            <person name="Rast P."/>
            <person name="Oberbeckmann S."/>
            <person name="Bunk B."/>
            <person name="Jeske O."/>
            <person name="Meyerdierks A."/>
            <person name="Storesund J.E."/>
            <person name="Kallscheuer N."/>
            <person name="Luecker S."/>
            <person name="Lage O.M."/>
            <person name="Pohl T."/>
            <person name="Merkel B.J."/>
            <person name="Hornburger P."/>
            <person name="Mueller R.-W."/>
            <person name="Bruemmer F."/>
            <person name="Labrenz M."/>
            <person name="Spormann A.M."/>
            <person name="Op Den Camp H."/>
            <person name="Overmann J."/>
            <person name="Amann R."/>
            <person name="Jetten M.S.M."/>
            <person name="Mascher T."/>
            <person name="Medema M.H."/>
            <person name="Devos D.P."/>
            <person name="Kaster A.-K."/>
            <person name="Ovreas L."/>
            <person name="Rohde M."/>
            <person name="Galperin M.Y."/>
            <person name="Jogler C."/>
        </authorList>
    </citation>
    <scope>NUCLEOTIDE SEQUENCE [LARGE SCALE GENOMIC DNA]</scope>
    <source>
        <strain evidence="3 4">CA54</strain>
    </source>
</reference>
<dbReference type="PROSITE" id="PS50263">
    <property type="entry name" value="CN_HYDROLASE"/>
    <property type="match status" value="1"/>
</dbReference>
<dbReference type="PANTHER" id="PTHR43674:SF2">
    <property type="entry name" value="BETA-UREIDOPROPIONASE"/>
    <property type="match status" value="1"/>
</dbReference>
<dbReference type="PANTHER" id="PTHR43674">
    <property type="entry name" value="NITRILASE C965.09-RELATED"/>
    <property type="match status" value="1"/>
</dbReference>
<protein>
    <submittedName>
        <fullName evidence="3">Carbon-nitrogen hydrolase</fullName>
    </submittedName>
</protein>
<evidence type="ECO:0000313" key="4">
    <source>
        <dbReference type="Proteomes" id="UP000320735"/>
    </source>
</evidence>
<dbReference type="InterPro" id="IPR050345">
    <property type="entry name" value="Aliph_Amidase/BUP"/>
</dbReference>
<dbReference type="AlphaFoldDB" id="A0A5C6B960"/>
<dbReference type="GO" id="GO:0016811">
    <property type="term" value="F:hydrolase activity, acting on carbon-nitrogen (but not peptide) bonds, in linear amides"/>
    <property type="evidence" value="ECO:0007669"/>
    <property type="project" value="TreeGrafter"/>
</dbReference>
<dbReference type="OrthoDB" id="2826359at2"/>